<protein>
    <submittedName>
        <fullName evidence="2">Polymer-forming cytoskeletal protein</fullName>
    </submittedName>
</protein>
<dbReference type="RefSeq" id="WP_250858742.1">
    <property type="nucleotide sequence ID" value="NZ_JAGSOJ010000002.1"/>
</dbReference>
<evidence type="ECO:0000313" key="3">
    <source>
        <dbReference type="Proteomes" id="UP001056429"/>
    </source>
</evidence>
<dbReference type="PANTHER" id="PTHR35024">
    <property type="entry name" value="HYPOTHETICAL CYTOSOLIC PROTEIN"/>
    <property type="match status" value="1"/>
</dbReference>
<proteinExistence type="inferred from homology"/>
<sequence>MERRDLKVFGSGDNTGGVYRDISIMGSGDINGDVECRSYRVMGSGDLKGNLKSEIIKINGSGDIDGDVYGIDVSINGSGDISGNIKCSSLKIAGSSDIGGDVEGTEVGIYGSCDIDGNCECEIFNGKGAFTVGGELIADEVNIEVIRNCEVGSIGAGRVIVRGAGTEGFKSLAFFRGKGSRKFECDVIEGDEIYLEKTEANTIRGKNIVIGPGCEIESIEYSDQIQIDDDSKVEKIIKL</sequence>
<evidence type="ECO:0000256" key="1">
    <source>
        <dbReference type="ARBA" id="ARBA00044755"/>
    </source>
</evidence>
<comment type="caution">
    <text evidence="2">The sequence shown here is derived from an EMBL/GenBank/DDBJ whole genome shotgun (WGS) entry which is preliminary data.</text>
</comment>
<dbReference type="AlphaFoldDB" id="A0A9J6P1I0"/>
<dbReference type="InterPro" id="IPR007607">
    <property type="entry name" value="BacA/B"/>
</dbReference>
<dbReference type="Pfam" id="PF04519">
    <property type="entry name" value="Bactofilin"/>
    <property type="match status" value="1"/>
</dbReference>
<evidence type="ECO:0000313" key="2">
    <source>
        <dbReference type="EMBL" id="MCM1989717.1"/>
    </source>
</evidence>
<comment type="similarity">
    <text evidence="1">Belongs to the bactofilin family.</text>
</comment>
<dbReference type="Proteomes" id="UP001056429">
    <property type="component" value="Unassembled WGS sequence"/>
</dbReference>
<organism evidence="2 3">
    <name type="scientific">Oceanirhabdus seepicola</name>
    <dbReference type="NCBI Taxonomy" id="2828781"/>
    <lineage>
        <taxon>Bacteria</taxon>
        <taxon>Bacillati</taxon>
        <taxon>Bacillota</taxon>
        <taxon>Clostridia</taxon>
        <taxon>Eubacteriales</taxon>
        <taxon>Clostridiaceae</taxon>
        <taxon>Oceanirhabdus</taxon>
    </lineage>
</organism>
<dbReference type="EMBL" id="JAGSOJ010000002">
    <property type="protein sequence ID" value="MCM1989717.1"/>
    <property type="molecule type" value="Genomic_DNA"/>
</dbReference>
<name>A0A9J6P1I0_9CLOT</name>
<gene>
    <name evidence="2" type="ORF">KDK92_08195</name>
</gene>
<reference evidence="2" key="1">
    <citation type="journal article" date="2021" name="mSystems">
        <title>Bacteria and Archaea Synergistically Convert Glycine Betaine to Biogenic Methane in the Formosa Cold Seep of the South China Sea.</title>
        <authorList>
            <person name="Li L."/>
            <person name="Zhang W."/>
            <person name="Zhang S."/>
            <person name="Song L."/>
            <person name="Sun Q."/>
            <person name="Zhang H."/>
            <person name="Xiang H."/>
            <person name="Dong X."/>
        </authorList>
    </citation>
    <scope>NUCLEOTIDE SEQUENCE</scope>
    <source>
        <strain evidence="2">ZWT</strain>
    </source>
</reference>
<dbReference type="PANTHER" id="PTHR35024:SF4">
    <property type="entry name" value="POLYMER-FORMING CYTOSKELETAL PROTEIN"/>
    <property type="match status" value="1"/>
</dbReference>
<reference evidence="2" key="2">
    <citation type="submission" date="2021-04" db="EMBL/GenBank/DDBJ databases">
        <authorList>
            <person name="Dong X."/>
        </authorList>
    </citation>
    <scope>NUCLEOTIDE SEQUENCE</scope>
    <source>
        <strain evidence="2">ZWT</strain>
    </source>
</reference>
<accession>A0A9J6P1I0</accession>
<keyword evidence="3" id="KW-1185">Reference proteome</keyword>